<dbReference type="Pfam" id="PF00392">
    <property type="entry name" value="GntR"/>
    <property type="match status" value="1"/>
</dbReference>
<dbReference type="Pfam" id="PF00155">
    <property type="entry name" value="Aminotran_1_2"/>
    <property type="match status" value="1"/>
</dbReference>
<sequence length="485" mass="54221">MIGILIRSSLDNIEHTNLTLLAGLTFNIDRQSKISLSNQISNLIRTFVNNGQLKQAVQLPSTRILSIELSVSRSTVVNAYEQLVAEGYIHARTGAGYRVCSTQGLELPASEPSVAINQPAPPAAHLLRASHPDMRLFAYKKWAKHVARVCRTQTQTMLVETSPFGNAALRQSIAEYVKQWRGIEASAEQIIITAGAGEAVNICFASLSRPGERIGLEDPGYPPILRYADSHKLKAEFLDVQAEGTALPSPKYRSKLVVLTPSHQYPLGGVMSPQRRRDFIAWAKTNNSWIIEDDYDSEFRYAGQPIPALASFDKLQRCLYVGSFSKIFSNTLRLGYIIAPLSLVNRIESTMMRYGFKAGLMPQQALSHFMDSGDYYRHLRRVRKTYNERRKYLVSELQSSFNNYGSVQEHPAGMQLIFSLNSPLNDSQIASLLRRQGVDIRALSGFSQRKLTHNGLVMGFCGNTLDEIAQALEILRQVLRQQALT</sequence>
<dbReference type="InterPro" id="IPR000524">
    <property type="entry name" value="Tscrpt_reg_HTH_GntR"/>
</dbReference>
<dbReference type="OrthoDB" id="9808770at2"/>
<name>A0A420EHD7_9ALTE</name>
<dbReference type="InterPro" id="IPR036388">
    <property type="entry name" value="WH-like_DNA-bd_sf"/>
</dbReference>
<dbReference type="PANTHER" id="PTHR46577:SF1">
    <property type="entry name" value="HTH-TYPE TRANSCRIPTIONAL REGULATORY PROTEIN GABR"/>
    <property type="match status" value="1"/>
</dbReference>
<dbReference type="CDD" id="cd07377">
    <property type="entry name" value="WHTH_GntR"/>
    <property type="match status" value="1"/>
</dbReference>
<evidence type="ECO:0000313" key="7">
    <source>
        <dbReference type="EMBL" id="RKF20093.1"/>
    </source>
</evidence>
<evidence type="ECO:0000256" key="5">
    <source>
        <dbReference type="ARBA" id="ARBA00023163"/>
    </source>
</evidence>
<dbReference type="InterPro" id="IPR015424">
    <property type="entry name" value="PyrdxlP-dep_Trfase"/>
</dbReference>
<dbReference type="Proteomes" id="UP000286482">
    <property type="component" value="Unassembled WGS sequence"/>
</dbReference>
<dbReference type="Gene3D" id="1.10.10.10">
    <property type="entry name" value="Winged helix-like DNA-binding domain superfamily/Winged helix DNA-binding domain"/>
    <property type="match status" value="1"/>
</dbReference>
<dbReference type="GO" id="GO:0030170">
    <property type="term" value="F:pyridoxal phosphate binding"/>
    <property type="evidence" value="ECO:0007669"/>
    <property type="project" value="InterPro"/>
</dbReference>
<keyword evidence="2" id="KW-0663">Pyridoxal phosphate</keyword>
<accession>A0A420EHD7</accession>
<dbReference type="GO" id="GO:0008483">
    <property type="term" value="F:transaminase activity"/>
    <property type="evidence" value="ECO:0007669"/>
    <property type="project" value="UniProtKB-KW"/>
</dbReference>
<dbReference type="SUPFAM" id="SSF53383">
    <property type="entry name" value="PLP-dependent transferases"/>
    <property type="match status" value="1"/>
</dbReference>
<feature type="domain" description="HTH gntR-type" evidence="6">
    <location>
        <begin position="34"/>
        <end position="102"/>
    </location>
</feature>
<dbReference type="SMART" id="SM00345">
    <property type="entry name" value="HTH_GNTR"/>
    <property type="match status" value="1"/>
</dbReference>
<comment type="similarity">
    <text evidence="1">In the C-terminal section; belongs to the class-I pyridoxal-phosphate-dependent aminotransferase family.</text>
</comment>
<evidence type="ECO:0000256" key="1">
    <source>
        <dbReference type="ARBA" id="ARBA00005384"/>
    </source>
</evidence>
<protein>
    <submittedName>
        <fullName evidence="7">PLP-dependent aminotransferase family protein</fullName>
    </submittedName>
</protein>
<dbReference type="GO" id="GO:0003700">
    <property type="term" value="F:DNA-binding transcription factor activity"/>
    <property type="evidence" value="ECO:0007669"/>
    <property type="project" value="InterPro"/>
</dbReference>
<dbReference type="InterPro" id="IPR015421">
    <property type="entry name" value="PyrdxlP-dep_Trfase_major"/>
</dbReference>
<evidence type="ECO:0000313" key="8">
    <source>
        <dbReference type="Proteomes" id="UP000286482"/>
    </source>
</evidence>
<dbReference type="PROSITE" id="PS50949">
    <property type="entry name" value="HTH_GNTR"/>
    <property type="match status" value="1"/>
</dbReference>
<keyword evidence="3" id="KW-0805">Transcription regulation</keyword>
<organism evidence="7 8">
    <name type="scientific">Alginatibacterium sediminis</name>
    <dbReference type="NCBI Taxonomy" id="2164068"/>
    <lineage>
        <taxon>Bacteria</taxon>
        <taxon>Pseudomonadati</taxon>
        <taxon>Pseudomonadota</taxon>
        <taxon>Gammaproteobacteria</taxon>
        <taxon>Alteromonadales</taxon>
        <taxon>Alteromonadaceae</taxon>
        <taxon>Alginatibacterium</taxon>
    </lineage>
</organism>
<dbReference type="SUPFAM" id="SSF46785">
    <property type="entry name" value="Winged helix' DNA-binding domain"/>
    <property type="match status" value="1"/>
</dbReference>
<dbReference type="Gene3D" id="3.40.640.10">
    <property type="entry name" value="Type I PLP-dependent aspartate aminotransferase-like (Major domain)"/>
    <property type="match status" value="1"/>
</dbReference>
<keyword evidence="8" id="KW-1185">Reference proteome</keyword>
<evidence type="ECO:0000256" key="3">
    <source>
        <dbReference type="ARBA" id="ARBA00023015"/>
    </source>
</evidence>
<dbReference type="InterPro" id="IPR004839">
    <property type="entry name" value="Aminotransferase_I/II_large"/>
</dbReference>
<keyword evidence="4" id="KW-0238">DNA-binding</keyword>
<evidence type="ECO:0000259" key="6">
    <source>
        <dbReference type="PROSITE" id="PS50949"/>
    </source>
</evidence>
<keyword evidence="5" id="KW-0804">Transcription</keyword>
<dbReference type="InterPro" id="IPR036390">
    <property type="entry name" value="WH_DNA-bd_sf"/>
</dbReference>
<proteinExistence type="inferred from homology"/>
<dbReference type="CDD" id="cd00609">
    <property type="entry name" value="AAT_like"/>
    <property type="match status" value="1"/>
</dbReference>
<dbReference type="GO" id="GO:0003677">
    <property type="term" value="F:DNA binding"/>
    <property type="evidence" value="ECO:0007669"/>
    <property type="project" value="UniProtKB-KW"/>
</dbReference>
<dbReference type="EMBL" id="RAQO01000004">
    <property type="protein sequence ID" value="RKF20093.1"/>
    <property type="molecule type" value="Genomic_DNA"/>
</dbReference>
<comment type="caution">
    <text evidence="7">The sequence shown here is derived from an EMBL/GenBank/DDBJ whole genome shotgun (WGS) entry which is preliminary data.</text>
</comment>
<evidence type="ECO:0000256" key="2">
    <source>
        <dbReference type="ARBA" id="ARBA00022898"/>
    </source>
</evidence>
<gene>
    <name evidence="7" type="ORF">DBZ36_06495</name>
</gene>
<reference evidence="7 8" key="1">
    <citation type="submission" date="2018-09" db="EMBL/GenBank/DDBJ databases">
        <authorList>
            <person name="Wang Z."/>
        </authorList>
    </citation>
    <scope>NUCLEOTIDE SEQUENCE [LARGE SCALE GENOMIC DNA]</scope>
    <source>
        <strain evidence="7 8">ALS 81</strain>
    </source>
</reference>
<dbReference type="PRINTS" id="PR00035">
    <property type="entry name" value="HTHGNTR"/>
</dbReference>
<evidence type="ECO:0000256" key="4">
    <source>
        <dbReference type="ARBA" id="ARBA00023125"/>
    </source>
</evidence>
<keyword evidence="7" id="KW-0808">Transferase</keyword>
<dbReference type="AlphaFoldDB" id="A0A420EHD7"/>
<dbReference type="PANTHER" id="PTHR46577">
    <property type="entry name" value="HTH-TYPE TRANSCRIPTIONAL REGULATORY PROTEIN GABR"/>
    <property type="match status" value="1"/>
</dbReference>
<dbReference type="InterPro" id="IPR051446">
    <property type="entry name" value="HTH_trans_reg/aminotransferase"/>
</dbReference>
<keyword evidence="7" id="KW-0032">Aminotransferase</keyword>